<comment type="caution">
    <text evidence="1">The sequence shown here is derived from an EMBL/GenBank/DDBJ whole genome shotgun (WGS) entry which is preliminary data.</text>
</comment>
<dbReference type="EMBL" id="FOGK01000002">
    <property type="protein sequence ID" value="SER13953.1"/>
    <property type="molecule type" value="Genomic_DNA"/>
</dbReference>
<accession>A0A1H9LSX1</accession>
<dbReference type="RefSeq" id="WP_258390184.1">
    <property type="nucleotide sequence ID" value="NZ_BJYP01000005.1"/>
</dbReference>
<dbReference type="Proteomes" id="UP000182818">
    <property type="component" value="Unassembled WGS sequence"/>
</dbReference>
<proteinExistence type="predicted"/>
<evidence type="ECO:0000313" key="2">
    <source>
        <dbReference type="Proteomes" id="UP000182818"/>
    </source>
</evidence>
<evidence type="ECO:0000313" key="1">
    <source>
        <dbReference type="EMBL" id="SER13953.1"/>
    </source>
</evidence>
<keyword evidence="2" id="KW-1185">Reference proteome</keyword>
<protein>
    <submittedName>
        <fullName evidence="1">Uncharacterized protein</fullName>
    </submittedName>
</protein>
<name>A0A1H9LSX1_9LACO</name>
<dbReference type="GeneID" id="76044681"/>
<gene>
    <name evidence="1" type="ORF">SAMN04487973_10234</name>
</gene>
<reference evidence="1 2" key="1">
    <citation type="submission" date="2016-10" db="EMBL/GenBank/DDBJ databases">
        <authorList>
            <person name="Varghese N."/>
            <person name="Submissions S."/>
        </authorList>
    </citation>
    <scope>NUCLEOTIDE SEQUENCE [LARGE SCALE GENOMIC DNA]</scope>
    <source>
        <strain evidence="1 2">CGMCC 1.3889</strain>
    </source>
</reference>
<organism evidence="1 2">
    <name type="scientific">Pediococcus ethanolidurans</name>
    <dbReference type="NCBI Taxonomy" id="319653"/>
    <lineage>
        <taxon>Bacteria</taxon>
        <taxon>Bacillati</taxon>
        <taxon>Bacillota</taxon>
        <taxon>Bacilli</taxon>
        <taxon>Lactobacillales</taxon>
        <taxon>Lactobacillaceae</taxon>
        <taxon>Pediococcus</taxon>
    </lineage>
</organism>
<sequence length="42" mass="4782">MGPLMIILIILIFAVGVQVINDWDSLFPQSQTRSEHKTLKNN</sequence>